<name>A0A433JMC8_9GAMM</name>
<evidence type="ECO:0000313" key="2">
    <source>
        <dbReference type="EMBL" id="RUQ91546.1"/>
    </source>
</evidence>
<protein>
    <submittedName>
        <fullName evidence="2">Uncharacterized protein</fullName>
    </submittedName>
</protein>
<keyword evidence="1" id="KW-0175">Coiled coil</keyword>
<evidence type="ECO:0000313" key="3">
    <source>
        <dbReference type="Proteomes" id="UP000288012"/>
    </source>
</evidence>
<reference evidence="2 3" key="1">
    <citation type="submission" date="2018-12" db="EMBL/GenBank/DDBJ databases">
        <title>Legionella sp,whole genome shotgun sequence.</title>
        <authorList>
            <person name="Wu H."/>
        </authorList>
    </citation>
    <scope>NUCLEOTIDE SEQUENCE [LARGE SCALE GENOMIC DNA]</scope>
    <source>
        <strain evidence="3">km714</strain>
    </source>
</reference>
<proteinExistence type="predicted"/>
<feature type="coiled-coil region" evidence="1">
    <location>
        <begin position="604"/>
        <end position="674"/>
    </location>
</feature>
<evidence type="ECO:0000256" key="1">
    <source>
        <dbReference type="SAM" id="Coils"/>
    </source>
</evidence>
<sequence>MLNSLEISNSVARAKILQEIFFLLDSSPVKQGDKIRKKLKSDEFNSAFLQACMSCKVEDKVTFKIIKLLVSNANLFGIDINCKDADNLDAMIYAAVNVNADLIYYLNYRSKAENLLAYNIFWKNRQQISSLMDAFYQKSFSTTLDSLCKIYSNGEILPPRKQFKEDGENAKFDSYRVSFICNALEFLHTYQTLGSQLIININNLTPTYSSILQLNHLARCRLILEMVSQTIKNLSAATRIKHHKSLSPAPFTWITLEQLGGFIKAPPAEASIYISMSTFLKDADLLIMERTERLLNEATMHQDIIEEAIPDIIKNDVPNLIIFFKEIGKELRENTGTPAKVVNLPVIKAMTGYVSDLLSLVKLINITSLAEKSSISVSERALVLSPLTLQQADLSTKLGKHAILRLIENIGELLTGKNFSSFLMTLDDSIDWRAFITWRDTIVHQDEGDNKYKIDCLLNDANIMEKILTEDFKYFWSKLFKLLASREAKIGIYEDNAEEFWPNILKFKLDTAEDNDSLAAKPVIQRRTTLELEEKFIQALTETQTPEHLIKLCQAVFAGMAEVPNNMVKGEIFRCLPAKKADKKRYDSLVQIYQDACGKKLSEIERMEARRKAQLEKEKRLEERNNRLKGLDTIRMVAKRFSEVPDLSHVLNFNKRLQAVIDAIENIKEFLTDEGYLIEAFSFDTVEKWDNYHLQLGGLGLSKLLEIHPKLSNALEYNAAQALQHLEKTKECKEFKQLNPPGYIINYYHELRNFRNYLEHGDPLIDFQNGLVQQGIIKDLREKIVSPMLLNLVYKVLPELRQLQLKLFKKESREWEFACTNSLNFFNSGTKDSQEANQRVKDFDLSK</sequence>
<organism evidence="2 3">
    <name type="scientific">Legionella septentrionalis</name>
    <dbReference type="NCBI Taxonomy" id="2498109"/>
    <lineage>
        <taxon>Bacteria</taxon>
        <taxon>Pseudomonadati</taxon>
        <taxon>Pseudomonadota</taxon>
        <taxon>Gammaproteobacteria</taxon>
        <taxon>Legionellales</taxon>
        <taxon>Legionellaceae</taxon>
        <taxon>Legionella</taxon>
    </lineage>
</organism>
<dbReference type="Proteomes" id="UP000288012">
    <property type="component" value="Unassembled WGS sequence"/>
</dbReference>
<gene>
    <name evidence="2" type="ORF">EKM59_00355</name>
</gene>
<comment type="caution">
    <text evidence="2">The sequence shown here is derived from an EMBL/GenBank/DDBJ whole genome shotgun (WGS) entry which is preliminary data.</text>
</comment>
<accession>A0A433JMC8</accession>
<dbReference type="EMBL" id="RZGR01000001">
    <property type="protein sequence ID" value="RUQ91546.1"/>
    <property type="molecule type" value="Genomic_DNA"/>
</dbReference>
<dbReference type="RefSeq" id="WP_127111003.1">
    <property type="nucleotide sequence ID" value="NZ_RZGR01000001.1"/>
</dbReference>
<keyword evidence="3" id="KW-1185">Reference proteome</keyword>
<dbReference type="AlphaFoldDB" id="A0A433JMC8"/>